<reference evidence="3" key="3">
    <citation type="submission" date="2021-05" db="EMBL/GenBank/DDBJ databases">
        <title>Protein family content uncovers lineage relationships and bacterial pathway maintenance mechanisms in DPANN archaea.</title>
        <authorList>
            <person name="Castelle C.J."/>
            <person name="Meheust R."/>
            <person name="Jaffe A.L."/>
            <person name="Seitz K."/>
            <person name="Gong X."/>
            <person name="Baker B.J."/>
            <person name="Banfield J.F."/>
        </authorList>
    </citation>
    <scope>NUCLEOTIDE SEQUENCE</scope>
    <source>
        <strain evidence="3">RIFCSPLOWO2_01_FULL_58_19</strain>
    </source>
</reference>
<dbReference type="EMBL" id="JAGVWE010000002">
    <property type="protein sequence ID" value="MBS3062393.1"/>
    <property type="molecule type" value="Genomic_DNA"/>
</dbReference>
<comment type="caution">
    <text evidence="2">The sequence shown here is derived from an EMBL/GenBank/DDBJ whole genome shotgun (WGS) entry which is preliminary data.</text>
</comment>
<dbReference type="Gene3D" id="3.40.50.2000">
    <property type="entry name" value="Glycogen Phosphorylase B"/>
    <property type="match status" value="1"/>
</dbReference>
<reference evidence="2" key="1">
    <citation type="journal article" date="2020" name="bioRxiv">
        <title>A rank-normalized archaeal taxonomy based on genome phylogeny resolves widespread incomplete and uneven classifications.</title>
        <authorList>
            <person name="Rinke C."/>
            <person name="Chuvochina M."/>
            <person name="Mussig A.J."/>
            <person name="Chaumeil P.-A."/>
            <person name="Waite D.W."/>
            <person name="Whitman W.B."/>
            <person name="Parks D.H."/>
            <person name="Hugenholtz P."/>
        </authorList>
    </citation>
    <scope>NUCLEOTIDE SEQUENCE</scope>
    <source>
        <strain evidence="2">UBA10219</strain>
    </source>
</reference>
<evidence type="ECO:0000313" key="3">
    <source>
        <dbReference type="EMBL" id="MBS3062393.1"/>
    </source>
</evidence>
<dbReference type="GO" id="GO:0016757">
    <property type="term" value="F:glycosyltransferase activity"/>
    <property type="evidence" value="ECO:0007669"/>
    <property type="project" value="InterPro"/>
</dbReference>
<dbReference type="AlphaFoldDB" id="A0A7J4JH97"/>
<dbReference type="SUPFAM" id="SSF53756">
    <property type="entry name" value="UDP-Glycosyltransferase/glycogen phosphorylase"/>
    <property type="match status" value="1"/>
</dbReference>
<reference evidence="3" key="2">
    <citation type="submission" date="2021-03" db="EMBL/GenBank/DDBJ databases">
        <authorList>
            <person name="Jaffe A."/>
        </authorList>
    </citation>
    <scope>NUCLEOTIDE SEQUENCE</scope>
    <source>
        <strain evidence="3">RIFCSPLOWO2_01_FULL_58_19</strain>
    </source>
</reference>
<keyword evidence="2" id="KW-0808">Transferase</keyword>
<name>A0A7J4JH97_9ARCH</name>
<evidence type="ECO:0000313" key="2">
    <source>
        <dbReference type="EMBL" id="HIH15929.1"/>
    </source>
</evidence>
<dbReference type="PANTHER" id="PTHR46656:SF3">
    <property type="entry name" value="PUTATIVE-RELATED"/>
    <property type="match status" value="1"/>
</dbReference>
<gene>
    <name evidence="2" type="ORF">HA252_00810</name>
    <name evidence="3" type="ORF">J4203_00845</name>
</gene>
<dbReference type="Gene3D" id="3.40.50.11930">
    <property type="match status" value="1"/>
</dbReference>
<sequence>MKVLIVSDSPNTPSGYGRVAGKIAAYLNNQADGEVHFLGLQGFGFPAYYSGTHEERLGKPFLVHPRGKDPSGADLLAYYLKKLNPQALVSLGDLQQQNALMAPITESGWKGRWFPYTPYDTEMFVPTWACAKRAEKIIVPAQFAEKLLKGHLGADKVARIEHGVDCKAFKPLRKPDVRKARGLDGKFVVGAFGRNQLRKMWVQTVKGFAAFAKDKKDARLVLHTEELPFRDDSGQGWAFPSLLAKYGIRDKVVFTGDLTEYLNRFYIDNGMLNELYNCLDVYGFLTGGEGFGLPALEAQAAGVVPVLTDYTTGKELCGSHGLLVKPLALWENPTGIEWAVADEKEFAKHLQFLYDHPDERAKRGNQAREFAQGYDWENVLPKWKKLLY</sequence>
<dbReference type="EMBL" id="DUGH01000018">
    <property type="protein sequence ID" value="HIH15929.1"/>
    <property type="molecule type" value="Genomic_DNA"/>
</dbReference>
<organism evidence="2 4">
    <name type="scientific">Candidatus Iainarchaeum sp</name>
    <dbReference type="NCBI Taxonomy" id="3101447"/>
    <lineage>
        <taxon>Archaea</taxon>
        <taxon>Candidatus Iainarchaeota</taxon>
        <taxon>Candidatus Iainarchaeia</taxon>
        <taxon>Candidatus Iainarchaeales</taxon>
        <taxon>Candidatus Iainarchaeaceae</taxon>
        <taxon>Candidatus Iainarchaeum</taxon>
    </lineage>
</organism>
<dbReference type="Proteomes" id="UP000564964">
    <property type="component" value="Unassembled WGS sequence"/>
</dbReference>
<dbReference type="InterPro" id="IPR001296">
    <property type="entry name" value="Glyco_trans_1"/>
</dbReference>
<accession>A0A7J4JH97</accession>
<evidence type="ECO:0000313" key="4">
    <source>
        <dbReference type="Proteomes" id="UP000564964"/>
    </source>
</evidence>
<dbReference type="PANTHER" id="PTHR46656">
    <property type="entry name" value="PUTATIVE-RELATED"/>
    <property type="match status" value="1"/>
</dbReference>
<evidence type="ECO:0000259" key="1">
    <source>
        <dbReference type="Pfam" id="PF00534"/>
    </source>
</evidence>
<proteinExistence type="predicted"/>
<dbReference type="Pfam" id="PF00534">
    <property type="entry name" value="Glycos_transf_1"/>
    <property type="match status" value="1"/>
</dbReference>
<protein>
    <submittedName>
        <fullName evidence="2">Glycosyltransferase</fullName>
    </submittedName>
</protein>
<dbReference type="Proteomes" id="UP000678237">
    <property type="component" value="Unassembled WGS sequence"/>
</dbReference>
<feature type="domain" description="Glycosyl transferase family 1" evidence="1">
    <location>
        <begin position="185"/>
        <end position="369"/>
    </location>
</feature>